<feature type="region of interest" description="Disordered" evidence="1">
    <location>
        <begin position="330"/>
        <end position="377"/>
    </location>
</feature>
<keyword evidence="2" id="KW-1133">Transmembrane helix</keyword>
<reference evidence="3" key="1">
    <citation type="submission" date="2022-10" db="EMBL/GenBank/DDBJ databases">
        <title>The complete genomes of actinobacterial strains from the NBC collection.</title>
        <authorList>
            <person name="Joergensen T.S."/>
            <person name="Alvarez Arevalo M."/>
            <person name="Sterndorff E.B."/>
            <person name="Faurdal D."/>
            <person name="Vuksanovic O."/>
            <person name="Mourched A.-S."/>
            <person name="Charusanti P."/>
            <person name="Shaw S."/>
            <person name="Blin K."/>
            <person name="Weber T."/>
        </authorList>
    </citation>
    <scope>NUCLEOTIDE SEQUENCE</scope>
    <source>
        <strain evidence="3">NBC_00093</strain>
    </source>
</reference>
<organism evidence="3">
    <name type="scientific">Streptomyces sp. NBC_00093</name>
    <dbReference type="NCBI Taxonomy" id="2975649"/>
    <lineage>
        <taxon>Bacteria</taxon>
        <taxon>Bacillati</taxon>
        <taxon>Actinomycetota</taxon>
        <taxon>Actinomycetes</taxon>
        <taxon>Kitasatosporales</taxon>
        <taxon>Streptomycetaceae</taxon>
        <taxon>Streptomyces</taxon>
    </lineage>
</organism>
<keyword evidence="2" id="KW-0472">Membrane</keyword>
<accession>A0AAU2AJK1</accession>
<feature type="transmembrane region" description="Helical" evidence="2">
    <location>
        <begin position="267"/>
        <end position="289"/>
    </location>
</feature>
<feature type="transmembrane region" description="Helical" evidence="2">
    <location>
        <begin position="202"/>
        <end position="223"/>
    </location>
</feature>
<feature type="transmembrane region" description="Helical" evidence="2">
    <location>
        <begin position="111"/>
        <end position="130"/>
    </location>
</feature>
<name>A0AAU2AJK1_9ACTN</name>
<keyword evidence="2" id="KW-0812">Transmembrane</keyword>
<gene>
    <name evidence="3" type="ORF">OHA22_51145</name>
</gene>
<dbReference type="AlphaFoldDB" id="A0AAU2AJK1"/>
<sequence>MLLADPSPVPSSDPCGLVVGGAKDMCQGDNAPSVKGPADAVLNPLDSVAHTVADGAAWVIERVGKALDGSSTVDFTSLAFLQQYAVVFAASTVLTLVLWLIAVAKRAMRGAPMATALGEAIGLLWLTVLASAFTPLILQVVISATDAVTTAMTGTDGTMPALFKSMADTLRKDGDIVGGGPIILIVVAGVTILAAGLLGLELVIRAAALYLGALLGVVVYTGLVDRTLWPKIRRWAGIMVALILLDPILRISLSIADVFTDAQGPDAAPVIVAGNAVIIIALAAGVAIFKFVPGYGDEIAAGFAMRATMGAGRAVGKVGASAAGVVAQGIQTHGGRPSEGGGKSNGGGGKINRVNGVSDGISTHGNRGPGKQKKDGD</sequence>
<feature type="transmembrane region" description="Helical" evidence="2">
    <location>
        <begin position="235"/>
        <end position="255"/>
    </location>
</feature>
<feature type="transmembrane region" description="Helical" evidence="2">
    <location>
        <begin position="136"/>
        <end position="155"/>
    </location>
</feature>
<evidence type="ECO:0000256" key="2">
    <source>
        <dbReference type="SAM" id="Phobius"/>
    </source>
</evidence>
<protein>
    <recommendedName>
        <fullName evidence="4">Integral membrane protein</fullName>
    </recommendedName>
</protein>
<evidence type="ECO:0000256" key="1">
    <source>
        <dbReference type="SAM" id="MobiDB-lite"/>
    </source>
</evidence>
<evidence type="ECO:0008006" key="4">
    <source>
        <dbReference type="Google" id="ProtNLM"/>
    </source>
</evidence>
<evidence type="ECO:0000313" key="3">
    <source>
        <dbReference type="EMBL" id="WTT23911.1"/>
    </source>
</evidence>
<proteinExistence type="predicted"/>
<feature type="transmembrane region" description="Helical" evidence="2">
    <location>
        <begin position="84"/>
        <end position="104"/>
    </location>
</feature>
<feature type="compositionally biased region" description="Gly residues" evidence="1">
    <location>
        <begin position="337"/>
        <end position="350"/>
    </location>
</feature>
<feature type="transmembrane region" description="Helical" evidence="2">
    <location>
        <begin position="176"/>
        <end position="196"/>
    </location>
</feature>
<dbReference type="EMBL" id="CP108223">
    <property type="protein sequence ID" value="WTT23911.1"/>
    <property type="molecule type" value="Genomic_DNA"/>
</dbReference>